<dbReference type="SMART" id="SM00493">
    <property type="entry name" value="TOPRIM"/>
    <property type="match status" value="1"/>
</dbReference>
<dbReference type="InterPro" id="IPR006171">
    <property type="entry name" value="TOPRIM_dom"/>
</dbReference>
<dbReference type="InterPro" id="IPR000093">
    <property type="entry name" value="DNA_Rcmb_RecR"/>
</dbReference>
<keyword evidence="5 7" id="KW-0233">DNA recombination</keyword>
<reference evidence="9" key="1">
    <citation type="journal article" date="2020" name="mSystems">
        <title>Genome- and Community-Level Interaction Insights into Carbon Utilization and Element Cycling Functions of Hydrothermarchaeota in Hydrothermal Sediment.</title>
        <authorList>
            <person name="Zhou Z."/>
            <person name="Liu Y."/>
            <person name="Xu W."/>
            <person name="Pan J."/>
            <person name="Luo Z.H."/>
            <person name="Li M."/>
        </authorList>
    </citation>
    <scope>NUCLEOTIDE SEQUENCE [LARGE SCALE GENOMIC DNA]</scope>
    <source>
        <strain evidence="9">SpSt-605</strain>
    </source>
</reference>
<evidence type="ECO:0000256" key="7">
    <source>
        <dbReference type="HAMAP-Rule" id="MF_00017"/>
    </source>
</evidence>
<dbReference type="Pfam" id="PF21176">
    <property type="entry name" value="RecR_HhH"/>
    <property type="match status" value="1"/>
</dbReference>
<dbReference type="GO" id="GO:0006281">
    <property type="term" value="P:DNA repair"/>
    <property type="evidence" value="ECO:0007669"/>
    <property type="project" value="UniProtKB-UniRule"/>
</dbReference>
<dbReference type="InterPro" id="IPR015967">
    <property type="entry name" value="Rcmb_RecR_Znf"/>
</dbReference>
<dbReference type="AlphaFoldDB" id="A0A832LW86"/>
<sequence length="204" mass="22803">MEKAYPPTLKKLIQVLSSLPGLGEKSAGRLALFLLSRAELCEVLGDLIKELPFKVRLCKMCRNFSEEEYCPICLDESRDVSQLCIVENPINLMHIERANIYRGYYYVLHYLLAPKEGFGPKELGLEGLMELLKSRPVREVVLALSPTLAGEATSAYITKILEPFPVKITKLACGLPMGMEIQFADPLTLKKSFQGREILKVGGI</sequence>
<dbReference type="Gene3D" id="3.40.1360.10">
    <property type="match status" value="1"/>
</dbReference>
<feature type="zinc finger region" description="C4-type" evidence="7">
    <location>
        <begin position="58"/>
        <end position="73"/>
    </location>
</feature>
<dbReference type="Pfam" id="PF21175">
    <property type="entry name" value="RecR_C"/>
    <property type="match status" value="1"/>
</dbReference>
<keyword evidence="3 7" id="KW-0863">Zinc-finger</keyword>
<dbReference type="EMBL" id="DSZU01000125">
    <property type="protein sequence ID" value="HGV55793.1"/>
    <property type="molecule type" value="Genomic_DNA"/>
</dbReference>
<dbReference type="SUPFAM" id="SSF111304">
    <property type="entry name" value="Recombination protein RecR"/>
    <property type="match status" value="1"/>
</dbReference>
<keyword evidence="2 7" id="KW-0227">DNA damage</keyword>
<evidence type="ECO:0000313" key="9">
    <source>
        <dbReference type="EMBL" id="HGV55793.1"/>
    </source>
</evidence>
<evidence type="ECO:0000256" key="4">
    <source>
        <dbReference type="ARBA" id="ARBA00022833"/>
    </source>
</evidence>
<dbReference type="HAMAP" id="MF_00017">
    <property type="entry name" value="RecR"/>
    <property type="match status" value="1"/>
</dbReference>
<feature type="domain" description="Toprim" evidence="8">
    <location>
        <begin position="81"/>
        <end position="176"/>
    </location>
</feature>
<dbReference type="CDD" id="cd01025">
    <property type="entry name" value="TOPRIM_recR"/>
    <property type="match status" value="1"/>
</dbReference>
<dbReference type="NCBIfam" id="TIGR00615">
    <property type="entry name" value="recR"/>
    <property type="match status" value="1"/>
</dbReference>
<evidence type="ECO:0000256" key="2">
    <source>
        <dbReference type="ARBA" id="ARBA00022763"/>
    </source>
</evidence>
<evidence type="ECO:0000256" key="5">
    <source>
        <dbReference type="ARBA" id="ARBA00023172"/>
    </source>
</evidence>
<proteinExistence type="inferred from homology"/>
<dbReference type="Pfam" id="PF13662">
    <property type="entry name" value="Toprim_4"/>
    <property type="match status" value="1"/>
</dbReference>
<dbReference type="GO" id="GO:0006310">
    <property type="term" value="P:DNA recombination"/>
    <property type="evidence" value="ECO:0007669"/>
    <property type="project" value="UniProtKB-UniRule"/>
</dbReference>
<keyword evidence="6 7" id="KW-0234">DNA repair</keyword>
<keyword evidence="4 7" id="KW-0862">Zinc</keyword>
<dbReference type="GO" id="GO:0008270">
    <property type="term" value="F:zinc ion binding"/>
    <property type="evidence" value="ECO:0007669"/>
    <property type="project" value="UniProtKB-KW"/>
</dbReference>
<comment type="similarity">
    <text evidence="7">Belongs to the RecR family.</text>
</comment>
<comment type="caution">
    <text evidence="9">The sequence shown here is derived from an EMBL/GenBank/DDBJ whole genome shotgun (WGS) entry which is preliminary data.</text>
</comment>
<dbReference type="Pfam" id="PF02132">
    <property type="entry name" value="RecR_ZnF"/>
    <property type="match status" value="1"/>
</dbReference>
<name>A0A832LW86_9BACT</name>
<evidence type="ECO:0000256" key="3">
    <source>
        <dbReference type="ARBA" id="ARBA00022771"/>
    </source>
</evidence>
<dbReference type="PROSITE" id="PS50880">
    <property type="entry name" value="TOPRIM"/>
    <property type="match status" value="1"/>
</dbReference>
<dbReference type="GO" id="GO:0003677">
    <property type="term" value="F:DNA binding"/>
    <property type="evidence" value="ECO:0007669"/>
    <property type="project" value="UniProtKB-UniRule"/>
</dbReference>
<dbReference type="Gene3D" id="1.10.8.420">
    <property type="entry name" value="RecR Domain 1"/>
    <property type="match status" value="1"/>
</dbReference>
<gene>
    <name evidence="7 9" type="primary">recR</name>
    <name evidence="9" type="ORF">ENT73_06930</name>
</gene>
<comment type="function">
    <text evidence="7">May play a role in DNA repair. It seems to be involved in an RecBC-independent recombinational process of DNA repair. It may act with RecF and RecO.</text>
</comment>
<protein>
    <recommendedName>
        <fullName evidence="7">Recombination protein RecR</fullName>
    </recommendedName>
</protein>
<accession>A0A832LW86</accession>
<dbReference type="InterPro" id="IPR034137">
    <property type="entry name" value="TOPRIM_RecR"/>
</dbReference>
<evidence type="ECO:0000256" key="1">
    <source>
        <dbReference type="ARBA" id="ARBA00022723"/>
    </source>
</evidence>
<dbReference type="PROSITE" id="PS01300">
    <property type="entry name" value="RECR"/>
    <property type="match status" value="1"/>
</dbReference>
<dbReference type="InterPro" id="IPR023627">
    <property type="entry name" value="Rcmb_RecR"/>
</dbReference>
<dbReference type="PANTHER" id="PTHR30446:SF0">
    <property type="entry name" value="RECOMBINATION PROTEIN RECR"/>
    <property type="match status" value="1"/>
</dbReference>
<evidence type="ECO:0000259" key="8">
    <source>
        <dbReference type="PROSITE" id="PS50880"/>
    </source>
</evidence>
<organism evidence="9">
    <name type="scientific">Caldimicrobium thiodismutans</name>
    <dbReference type="NCBI Taxonomy" id="1653476"/>
    <lineage>
        <taxon>Bacteria</taxon>
        <taxon>Pseudomonadati</taxon>
        <taxon>Thermodesulfobacteriota</taxon>
        <taxon>Thermodesulfobacteria</taxon>
        <taxon>Thermodesulfobacteriales</taxon>
        <taxon>Thermodesulfobacteriaceae</taxon>
        <taxon>Caldimicrobium</taxon>
    </lineage>
</organism>
<evidence type="ECO:0000256" key="6">
    <source>
        <dbReference type="ARBA" id="ARBA00023204"/>
    </source>
</evidence>
<dbReference type="PANTHER" id="PTHR30446">
    <property type="entry name" value="RECOMBINATION PROTEIN RECR"/>
    <property type="match status" value="1"/>
</dbReference>
<keyword evidence="1 7" id="KW-0479">Metal-binding</keyword>